<gene>
    <name evidence="2" type="ORF">PITCH_A1510030</name>
</gene>
<dbReference type="PANTHER" id="PTHR42951:SF17">
    <property type="entry name" value="METALLO-BETA-LACTAMASE DOMAIN-CONTAINING PROTEIN"/>
    <property type="match status" value="1"/>
</dbReference>
<dbReference type="Pfam" id="PF00753">
    <property type="entry name" value="Lactamase_B"/>
    <property type="match status" value="1"/>
</dbReference>
<sequence>MITEPGKITDRITFLGRFESCLYLVDGGTECVLMGGGLAYTVPDVLKQLEEMGTEVKKIKKLFILHAHYDHCGVIPYFKRIWPWAEVIASERAKKVFSDQNISHVLADLNRKATAGVGLTEQAEKDGFEFTQITVDKVIKGGDIIPCGDLTLEVIDAPGHSSCSIAIYIPQEKALFTSDSAGICFDGHMHPTANSNYDHYQQTLLKLSKYNVDVVLPEHFGVAAGEEGRSYILRAIEAAKRERAMLEESYKRTRDIAKSTEEITDILVRETPAPFIPREVRATVVSQMLKFLASKL</sequence>
<proteinExistence type="predicted"/>
<dbReference type="AlphaFoldDB" id="A0A445MTP7"/>
<dbReference type="PANTHER" id="PTHR42951">
    <property type="entry name" value="METALLO-BETA-LACTAMASE DOMAIN-CONTAINING"/>
    <property type="match status" value="1"/>
</dbReference>
<reference evidence="2" key="1">
    <citation type="submission" date="2018-01" db="EMBL/GenBank/DDBJ databases">
        <authorList>
            <person name="Regsiter A."/>
            <person name="William W."/>
        </authorList>
    </citation>
    <scope>NUCLEOTIDE SEQUENCE</scope>
    <source>
        <strain evidence="2">TRIP AH-1</strain>
    </source>
</reference>
<protein>
    <submittedName>
        <fullName evidence="2">Putative Metallo-beta-lactamase domain protein</fullName>
    </submittedName>
</protein>
<dbReference type="InterPro" id="IPR036866">
    <property type="entry name" value="RibonucZ/Hydroxyglut_hydro"/>
</dbReference>
<dbReference type="InterPro" id="IPR050855">
    <property type="entry name" value="NDM-1-like"/>
</dbReference>
<organism evidence="2">
    <name type="scientific">uncultured Desulfobacterium sp</name>
    <dbReference type="NCBI Taxonomy" id="201089"/>
    <lineage>
        <taxon>Bacteria</taxon>
        <taxon>Pseudomonadati</taxon>
        <taxon>Thermodesulfobacteriota</taxon>
        <taxon>Desulfobacteria</taxon>
        <taxon>Desulfobacterales</taxon>
        <taxon>Desulfobacteriaceae</taxon>
        <taxon>Desulfobacterium</taxon>
        <taxon>environmental samples</taxon>
    </lineage>
</organism>
<dbReference type="Gene3D" id="3.60.15.10">
    <property type="entry name" value="Ribonuclease Z/Hydroxyacylglutathione hydrolase-like"/>
    <property type="match status" value="1"/>
</dbReference>
<name>A0A445MTP7_9BACT</name>
<dbReference type="EMBL" id="OJIN01000059">
    <property type="protein sequence ID" value="SPD72741.1"/>
    <property type="molecule type" value="Genomic_DNA"/>
</dbReference>
<dbReference type="SMART" id="SM00849">
    <property type="entry name" value="Lactamase_B"/>
    <property type="match status" value="1"/>
</dbReference>
<evidence type="ECO:0000259" key="1">
    <source>
        <dbReference type="SMART" id="SM00849"/>
    </source>
</evidence>
<dbReference type="InterPro" id="IPR001279">
    <property type="entry name" value="Metallo-B-lactamas"/>
</dbReference>
<accession>A0A445MTP7</accession>
<dbReference type="SUPFAM" id="SSF56281">
    <property type="entry name" value="Metallo-hydrolase/oxidoreductase"/>
    <property type="match status" value="1"/>
</dbReference>
<evidence type="ECO:0000313" key="2">
    <source>
        <dbReference type="EMBL" id="SPD72741.1"/>
    </source>
</evidence>
<feature type="domain" description="Metallo-beta-lactamase" evidence="1">
    <location>
        <begin position="18"/>
        <end position="219"/>
    </location>
</feature>